<proteinExistence type="inferred from homology"/>
<dbReference type="RefSeq" id="WP_084545105.1">
    <property type="nucleotide sequence ID" value="NZ_AXWS01000014.1"/>
</dbReference>
<comment type="similarity">
    <text evidence="1">Belongs to the CsgA/CsgB family.</text>
</comment>
<accession>A0A8B6XBG6</accession>
<dbReference type="InterPro" id="IPR009742">
    <property type="entry name" value="Curlin_rpt"/>
</dbReference>
<evidence type="ECO:0000256" key="2">
    <source>
        <dbReference type="ARBA" id="ARBA00022729"/>
    </source>
</evidence>
<protein>
    <recommendedName>
        <fullName evidence="5">Minor curlin subunit</fullName>
    </recommendedName>
</protein>
<reference evidence="4" key="1">
    <citation type="submission" date="2025-08" db="UniProtKB">
        <authorList>
            <consortium name="RefSeq"/>
        </authorList>
    </citation>
    <scope>IDENTIFICATION</scope>
</reference>
<evidence type="ECO:0000313" key="3">
    <source>
        <dbReference type="Proteomes" id="UP000675920"/>
    </source>
</evidence>
<keyword evidence="3" id="KW-1185">Reference proteome</keyword>
<evidence type="ECO:0000256" key="1">
    <source>
        <dbReference type="ARBA" id="ARBA00009766"/>
    </source>
</evidence>
<evidence type="ECO:0008006" key="5">
    <source>
        <dbReference type="Google" id="ProtNLM"/>
    </source>
</evidence>
<dbReference type="GO" id="GO:0007155">
    <property type="term" value="P:cell adhesion"/>
    <property type="evidence" value="ECO:0007669"/>
    <property type="project" value="InterPro"/>
</dbReference>
<name>A0A8B6XBG6_9BURK</name>
<dbReference type="GO" id="GO:0009289">
    <property type="term" value="C:pilus"/>
    <property type="evidence" value="ECO:0007669"/>
    <property type="project" value="InterPro"/>
</dbReference>
<organism evidence="3 4">
    <name type="scientific">Derxia gummosa DSM 723</name>
    <dbReference type="NCBI Taxonomy" id="1121388"/>
    <lineage>
        <taxon>Bacteria</taxon>
        <taxon>Pseudomonadati</taxon>
        <taxon>Pseudomonadota</taxon>
        <taxon>Betaproteobacteria</taxon>
        <taxon>Burkholderiales</taxon>
        <taxon>Alcaligenaceae</taxon>
        <taxon>Derxia</taxon>
    </lineage>
</organism>
<keyword evidence="2" id="KW-0732">Signal</keyword>
<sequence length="217" mass="22921">MTTLHVHTGLHSAKRADLAKTASLSIAWISFPPIGSASPRRQFPALRRPVHALWIGLLLFSAQAFSADLVEGREFGAADIPSAAPRIPLSAVIQQSGNRNQAMIDQSGQTLDARLIQSGNDQSVTILQSGIGHSADITQRGGSNSAALAQIGEANRAILIQDGIGNRIDAAQASAAGALRIEQIGNFNQADIRLRSGSSPLSVEQRGQAMTTRVIQF</sequence>
<dbReference type="AlphaFoldDB" id="A0A8B6XBG6"/>
<evidence type="ECO:0000313" key="4">
    <source>
        <dbReference type="RefSeq" id="WP_084545105.1"/>
    </source>
</evidence>
<dbReference type="Pfam" id="PF07012">
    <property type="entry name" value="Curlin_rpt"/>
    <property type="match status" value="1"/>
</dbReference>
<dbReference type="Proteomes" id="UP000675920">
    <property type="component" value="Unplaced"/>
</dbReference>
<dbReference type="OrthoDB" id="9129628at2"/>